<gene>
    <name evidence="2" type="ORF">MPEBLZ_02434</name>
</gene>
<dbReference type="Proteomes" id="UP000050360">
    <property type="component" value="Unassembled WGS sequence"/>
</dbReference>
<proteinExistence type="predicted"/>
<evidence type="ECO:0000313" key="2">
    <source>
        <dbReference type="EMBL" id="KPQ43003.1"/>
    </source>
</evidence>
<dbReference type="AlphaFoldDB" id="A0A0P8C860"/>
<evidence type="ECO:0000259" key="1">
    <source>
        <dbReference type="Pfam" id="PF19502"/>
    </source>
</evidence>
<sequence>MEELSSKFRILAEISEKFPKNKKPILVGGSAVELYTRGTCKSIDIDLLADRNSLVKVLEEMGFSKIGRHWFFTKDIGIEIVGDSTEGRRVNEILHEGKLIRVLSIEDLIVDRLNACKHWKSQYDCEQAQVLFEVYSEKIDMEYLKKRMGEEDLEMELIKNRSDR</sequence>
<comment type="caution">
    <text evidence="2">The sequence shown here is derived from an EMBL/GenBank/DDBJ whole genome shotgun (WGS) entry which is preliminary data.</text>
</comment>
<accession>A0A0P8C860</accession>
<protein>
    <recommendedName>
        <fullName evidence="1">DUF6036 domain-containing protein</fullName>
    </recommendedName>
</protein>
<dbReference type="Pfam" id="PF19502">
    <property type="entry name" value="DUF6036"/>
    <property type="match status" value="1"/>
</dbReference>
<organism evidence="2 3">
    <name type="scientific">Candidatus Methanoperedens nitratireducens</name>
    <dbReference type="NCBI Taxonomy" id="1392998"/>
    <lineage>
        <taxon>Archaea</taxon>
        <taxon>Methanobacteriati</taxon>
        <taxon>Methanobacteriota</taxon>
        <taxon>Stenosarchaea group</taxon>
        <taxon>Methanomicrobia</taxon>
        <taxon>Methanosarcinales</taxon>
        <taxon>ANME-2 cluster</taxon>
        <taxon>Candidatus Methanoperedentaceae</taxon>
        <taxon>Candidatus Methanoperedens</taxon>
    </lineage>
</organism>
<name>A0A0P8C860_9EURY</name>
<evidence type="ECO:0000313" key="3">
    <source>
        <dbReference type="Proteomes" id="UP000050360"/>
    </source>
</evidence>
<dbReference type="EMBL" id="LKCM01000187">
    <property type="protein sequence ID" value="KPQ43003.1"/>
    <property type="molecule type" value="Genomic_DNA"/>
</dbReference>
<dbReference type="InterPro" id="IPR045792">
    <property type="entry name" value="DUF6036"/>
</dbReference>
<feature type="domain" description="DUF6036" evidence="1">
    <location>
        <begin position="9"/>
        <end position="155"/>
    </location>
</feature>
<reference evidence="2 3" key="1">
    <citation type="submission" date="2015-09" db="EMBL/GenBank/DDBJ databases">
        <title>A metagenomics-based metabolic model of nitrate-dependent anaerobic oxidation of methane by Methanoperedens-like archaea.</title>
        <authorList>
            <person name="Arshad A."/>
            <person name="Speth D.R."/>
            <person name="De Graaf R.M."/>
            <person name="Op Den Camp H.J."/>
            <person name="Jetten M.S."/>
            <person name="Welte C.U."/>
        </authorList>
    </citation>
    <scope>NUCLEOTIDE SEQUENCE [LARGE SCALE GENOMIC DNA]</scope>
</reference>